<name>A0ABT1FKQ7_9BACT</name>
<dbReference type="Proteomes" id="UP001204772">
    <property type="component" value="Unassembled WGS sequence"/>
</dbReference>
<dbReference type="RefSeq" id="WP_253524311.1">
    <property type="nucleotide sequence ID" value="NZ_JAMZEL010000001.1"/>
</dbReference>
<reference evidence="1 2" key="1">
    <citation type="submission" date="2022-06" db="EMBL/GenBank/DDBJ databases">
        <title>Runella sp. S5 genome sequencing.</title>
        <authorList>
            <person name="Park S."/>
        </authorList>
    </citation>
    <scope>NUCLEOTIDE SEQUENCE [LARGE SCALE GENOMIC DNA]</scope>
    <source>
        <strain evidence="1 2">S5</strain>
    </source>
</reference>
<dbReference type="EMBL" id="JAMZEL010000001">
    <property type="protein sequence ID" value="MCP1381107.1"/>
    <property type="molecule type" value="Genomic_DNA"/>
</dbReference>
<proteinExistence type="predicted"/>
<gene>
    <name evidence="1" type="ORF">NCI00_01665</name>
</gene>
<evidence type="ECO:0000313" key="1">
    <source>
        <dbReference type="EMBL" id="MCP1381107.1"/>
    </source>
</evidence>
<comment type="caution">
    <text evidence="1">The sequence shown here is derived from an EMBL/GenBank/DDBJ whole genome shotgun (WGS) entry which is preliminary data.</text>
</comment>
<keyword evidence="2" id="KW-1185">Reference proteome</keyword>
<accession>A0ABT1FKQ7</accession>
<evidence type="ECO:0000313" key="2">
    <source>
        <dbReference type="Proteomes" id="UP001204772"/>
    </source>
</evidence>
<organism evidence="1 2">
    <name type="scientific">Runella salmonicolor</name>
    <dbReference type="NCBI Taxonomy" id="2950278"/>
    <lineage>
        <taxon>Bacteria</taxon>
        <taxon>Pseudomonadati</taxon>
        <taxon>Bacteroidota</taxon>
        <taxon>Cytophagia</taxon>
        <taxon>Cytophagales</taxon>
        <taxon>Spirosomataceae</taxon>
        <taxon>Runella</taxon>
    </lineage>
</organism>
<sequence>MIDYVKTVVYSKPLAHRLSEHPLWPKEETKGTRAGHLTIKRISQSGRIEIQGSLHYYRHNHNWNDFTYPELVETIDEITSKLEIEPQQAILANLEFGVNLPLYFDPSDFLKDLILYKDEPFRRITASSGQKGICMAATKNNYWIKIYEKEKHLRILRFEVHYRKMNALNQLEITTLADLIKIDKLALLGKLLLDCWSEVILIELLDLTLLSEPERKQYKRAINPREWLTLNRKQRCDLRRKYHVLIDKYTGGGRKKEFEQMLRDKWKQLMQKGTTGNVLTDSNYPKTGNILTDPKEPAKEHFDHLGKGVKCSQRTLCPITGWDISHQQKGSKFVSAKTVEQHPDLAEELGNGRRLHRRKHQDISEAERLAKRVRNKDSNPRNNRRRTVRRKYGNVAQLTLIPLEEIFSEETKNYLAYFKGRK</sequence>
<protein>
    <submittedName>
        <fullName evidence="1">Uncharacterized protein</fullName>
    </submittedName>
</protein>